<name>A0ABW8NHN3_9GAMM</name>
<sequence length="153" mass="16793">MLKARILIPLALLLAGAFIAPYFLKGPDGKPLMAFVEQVDSTLSTAATRQIYYKWQDPDGIWHFGDEVPEGIKAIPVHVDTAANILAPTSVPKPEADDNTKKKGLAATDDPDRVKPGLEALFNPKAAEQTLNDAKAVQEMLNERNNQLEQMTR</sequence>
<feature type="region of interest" description="Disordered" evidence="1">
    <location>
        <begin position="88"/>
        <end position="115"/>
    </location>
</feature>
<feature type="domain" description="DUF4124" evidence="2">
    <location>
        <begin position="43"/>
        <end position="90"/>
    </location>
</feature>
<accession>A0ABW8NHN3</accession>
<evidence type="ECO:0000313" key="4">
    <source>
        <dbReference type="Proteomes" id="UP001620597"/>
    </source>
</evidence>
<evidence type="ECO:0000256" key="1">
    <source>
        <dbReference type="SAM" id="MobiDB-lite"/>
    </source>
</evidence>
<dbReference type="InterPro" id="IPR025392">
    <property type="entry name" value="DUF4124"/>
</dbReference>
<dbReference type="EMBL" id="JBBKTX010000008">
    <property type="protein sequence ID" value="MFK4752407.1"/>
    <property type="molecule type" value="Genomic_DNA"/>
</dbReference>
<gene>
    <name evidence="3" type="ORF">WG929_08300</name>
</gene>
<organism evidence="3 4">
    <name type="scientific">Oceanobacter antarcticus</name>
    <dbReference type="NCBI Taxonomy" id="3133425"/>
    <lineage>
        <taxon>Bacteria</taxon>
        <taxon>Pseudomonadati</taxon>
        <taxon>Pseudomonadota</taxon>
        <taxon>Gammaproteobacteria</taxon>
        <taxon>Oceanospirillales</taxon>
        <taxon>Oceanospirillaceae</taxon>
        <taxon>Oceanobacter</taxon>
    </lineage>
</organism>
<evidence type="ECO:0000313" key="3">
    <source>
        <dbReference type="EMBL" id="MFK4752407.1"/>
    </source>
</evidence>
<evidence type="ECO:0000259" key="2">
    <source>
        <dbReference type="Pfam" id="PF13511"/>
    </source>
</evidence>
<dbReference type="Pfam" id="PF13511">
    <property type="entry name" value="DUF4124"/>
    <property type="match status" value="1"/>
</dbReference>
<proteinExistence type="predicted"/>
<protein>
    <submittedName>
        <fullName evidence="3">DUF4124 domain-containing protein</fullName>
    </submittedName>
</protein>
<dbReference type="Proteomes" id="UP001620597">
    <property type="component" value="Unassembled WGS sequence"/>
</dbReference>
<reference evidence="3 4" key="1">
    <citation type="submission" date="2024-03" db="EMBL/GenBank/DDBJ databases">
        <title>High-quality draft genome sequence of Oceanobacter sp. wDCs-4.</title>
        <authorList>
            <person name="Dong C."/>
        </authorList>
    </citation>
    <scope>NUCLEOTIDE SEQUENCE [LARGE SCALE GENOMIC DNA]</scope>
    <source>
        <strain evidence="4">wDCs-4</strain>
    </source>
</reference>
<dbReference type="RefSeq" id="WP_416205685.1">
    <property type="nucleotide sequence ID" value="NZ_JBBKTX010000008.1"/>
</dbReference>
<comment type="caution">
    <text evidence="3">The sequence shown here is derived from an EMBL/GenBank/DDBJ whole genome shotgun (WGS) entry which is preliminary data.</text>
</comment>
<keyword evidence="4" id="KW-1185">Reference proteome</keyword>